<keyword evidence="2" id="KW-1185">Reference proteome</keyword>
<organism evidence="1 2">
    <name type="scientific">Clunio marinus</name>
    <dbReference type="NCBI Taxonomy" id="568069"/>
    <lineage>
        <taxon>Eukaryota</taxon>
        <taxon>Metazoa</taxon>
        <taxon>Ecdysozoa</taxon>
        <taxon>Arthropoda</taxon>
        <taxon>Hexapoda</taxon>
        <taxon>Insecta</taxon>
        <taxon>Pterygota</taxon>
        <taxon>Neoptera</taxon>
        <taxon>Endopterygota</taxon>
        <taxon>Diptera</taxon>
        <taxon>Nematocera</taxon>
        <taxon>Chironomoidea</taxon>
        <taxon>Chironomidae</taxon>
        <taxon>Clunio</taxon>
    </lineage>
</organism>
<evidence type="ECO:0000313" key="2">
    <source>
        <dbReference type="Proteomes" id="UP000183832"/>
    </source>
</evidence>
<reference evidence="1 2" key="1">
    <citation type="submission" date="2015-04" db="EMBL/GenBank/DDBJ databases">
        <authorList>
            <person name="Syromyatnikov M.Y."/>
            <person name="Popov V.N."/>
        </authorList>
    </citation>
    <scope>NUCLEOTIDE SEQUENCE [LARGE SCALE GENOMIC DNA]</scope>
</reference>
<gene>
    <name evidence="1" type="ORF">CLUMA_CG013248</name>
</gene>
<dbReference type="Proteomes" id="UP000183832">
    <property type="component" value="Unassembled WGS sequence"/>
</dbReference>
<proteinExistence type="predicted"/>
<sequence>MSDIDDEISGIDARPPWFSFEFLLNDFMRLKGFVAKNNAYTNGKSGFQNTSSVSKTDPFMDLSLVEKPQANP</sequence>
<name>A0A1J1II61_9DIPT</name>
<accession>A0A1J1II61</accession>
<dbReference type="AlphaFoldDB" id="A0A1J1II61"/>
<protein>
    <submittedName>
        <fullName evidence="1">CLUMA_CG013248, isoform A</fullName>
    </submittedName>
</protein>
<dbReference type="EMBL" id="CVRI01000054">
    <property type="protein sequence ID" value="CRK99951.1"/>
    <property type="molecule type" value="Genomic_DNA"/>
</dbReference>
<evidence type="ECO:0000313" key="1">
    <source>
        <dbReference type="EMBL" id="CRK99951.1"/>
    </source>
</evidence>